<dbReference type="EMBL" id="FOVF01000055">
    <property type="protein sequence ID" value="SFN71056.1"/>
    <property type="molecule type" value="Genomic_DNA"/>
</dbReference>
<accession>A0A1I5B8N5</accession>
<gene>
    <name evidence="1" type="ORF">SAMN05216289_1556</name>
</gene>
<protein>
    <recommendedName>
        <fullName evidence="3">Glutathione synthase/RimK-type ligase, ATP-grasp superfamily</fullName>
    </recommendedName>
</protein>
<name>A0A1I5B8N5_9GAMM</name>
<dbReference type="Proteomes" id="UP000198575">
    <property type="component" value="Unassembled WGS sequence"/>
</dbReference>
<evidence type="ECO:0008006" key="3">
    <source>
        <dbReference type="Google" id="ProtNLM"/>
    </source>
</evidence>
<proteinExistence type="predicted"/>
<sequence length="276" mass="30571">MSRIVLVTHSYDNFRERNALLKSLSRFWIAAGHEIVVVAGLGDWPDADLAILHVDLSLIPKAYLEAARRYPLLVNGMATDIRKRKVSRNLLSPDDAWTGPVIIKTDLNYGGIPEWNALQKGKNGGTAADLPQAPVVCTDQPYPVLTSIGDVPPDVWANPGLVVERFLPEQDAQGFWTRAWVFCGDRERCTRYLSKTPVVKTSGILARESVPVPETLRAERERLGFDYGKFDFVVRDGQAILLDANRTPSAPPSNPDIEASNANLALGLEAFLRKRL</sequence>
<organism evidence="1 2">
    <name type="scientific">Dokdonella immobilis</name>
    <dbReference type="NCBI Taxonomy" id="578942"/>
    <lineage>
        <taxon>Bacteria</taxon>
        <taxon>Pseudomonadati</taxon>
        <taxon>Pseudomonadota</taxon>
        <taxon>Gammaproteobacteria</taxon>
        <taxon>Lysobacterales</taxon>
        <taxon>Rhodanobacteraceae</taxon>
        <taxon>Dokdonella</taxon>
    </lineage>
</organism>
<dbReference type="AlphaFoldDB" id="A0A1I5B8N5"/>
<evidence type="ECO:0000313" key="1">
    <source>
        <dbReference type="EMBL" id="SFN71056.1"/>
    </source>
</evidence>
<keyword evidence="2" id="KW-1185">Reference proteome</keyword>
<reference evidence="1 2" key="1">
    <citation type="submission" date="2016-10" db="EMBL/GenBank/DDBJ databases">
        <authorList>
            <person name="de Groot N.N."/>
        </authorList>
    </citation>
    <scope>NUCLEOTIDE SEQUENCE [LARGE SCALE GENOMIC DNA]</scope>
    <source>
        <strain evidence="1 2">CGMCC 1.7659</strain>
    </source>
</reference>
<dbReference type="RefSeq" id="WP_092411049.1">
    <property type="nucleotide sequence ID" value="NZ_FOVF01000055.1"/>
</dbReference>
<dbReference type="STRING" id="578942.SAMN05216289_1556"/>
<dbReference type="OrthoDB" id="7061828at2"/>
<evidence type="ECO:0000313" key="2">
    <source>
        <dbReference type="Proteomes" id="UP000198575"/>
    </source>
</evidence>